<dbReference type="SMART" id="SM00479">
    <property type="entry name" value="EXOIII"/>
    <property type="match status" value="1"/>
</dbReference>
<evidence type="ECO:0000313" key="9">
    <source>
        <dbReference type="Proteomes" id="UP001177140"/>
    </source>
</evidence>
<dbReference type="Pfam" id="PF00929">
    <property type="entry name" value="RNase_T"/>
    <property type="match status" value="1"/>
</dbReference>
<evidence type="ECO:0000256" key="3">
    <source>
        <dbReference type="ARBA" id="ARBA00022722"/>
    </source>
</evidence>
<comment type="similarity">
    <text evidence="2">Belongs to the REXO1/REXO3 family.</text>
</comment>
<keyword evidence="4" id="KW-0378">Hydrolase</keyword>
<keyword evidence="3" id="KW-0540">Nuclease</keyword>
<reference evidence="8" key="1">
    <citation type="submission" date="2022-03" db="EMBL/GenBank/DDBJ databases">
        <title>A functionally conserved STORR gene fusion in Papaver species that diverged 16.8 million years ago.</title>
        <authorList>
            <person name="Catania T."/>
        </authorList>
    </citation>
    <scope>NUCLEOTIDE SEQUENCE</scope>
    <source>
        <strain evidence="8">S-191538</strain>
    </source>
</reference>
<dbReference type="EMBL" id="JAJJMA010016105">
    <property type="protein sequence ID" value="MCL7022881.1"/>
    <property type="molecule type" value="Genomic_DNA"/>
</dbReference>
<protein>
    <recommendedName>
        <fullName evidence="7">Exonuclease domain-containing protein</fullName>
    </recommendedName>
</protein>
<dbReference type="SUPFAM" id="SSF53098">
    <property type="entry name" value="Ribonuclease H-like"/>
    <property type="match status" value="1"/>
</dbReference>
<evidence type="ECO:0000256" key="4">
    <source>
        <dbReference type="ARBA" id="ARBA00022801"/>
    </source>
</evidence>
<dbReference type="PANTHER" id="PTHR12801:SF115">
    <property type="entry name" value="FI18136P1-RELATED"/>
    <property type="match status" value="1"/>
</dbReference>
<organism evidence="8 9">
    <name type="scientific">Papaver nudicaule</name>
    <name type="common">Iceland poppy</name>
    <dbReference type="NCBI Taxonomy" id="74823"/>
    <lineage>
        <taxon>Eukaryota</taxon>
        <taxon>Viridiplantae</taxon>
        <taxon>Streptophyta</taxon>
        <taxon>Embryophyta</taxon>
        <taxon>Tracheophyta</taxon>
        <taxon>Spermatophyta</taxon>
        <taxon>Magnoliopsida</taxon>
        <taxon>Ranunculales</taxon>
        <taxon>Papaveraceae</taxon>
        <taxon>Papaveroideae</taxon>
        <taxon>Papaver</taxon>
    </lineage>
</organism>
<dbReference type="GO" id="GO:0003676">
    <property type="term" value="F:nucleic acid binding"/>
    <property type="evidence" value="ECO:0007669"/>
    <property type="project" value="InterPro"/>
</dbReference>
<evidence type="ECO:0000259" key="7">
    <source>
        <dbReference type="SMART" id="SM00479"/>
    </source>
</evidence>
<dbReference type="InterPro" id="IPR036397">
    <property type="entry name" value="RNaseH_sf"/>
</dbReference>
<evidence type="ECO:0000256" key="5">
    <source>
        <dbReference type="ARBA" id="ARBA00022839"/>
    </source>
</evidence>
<feature type="domain" description="Exonuclease" evidence="7">
    <location>
        <begin position="142"/>
        <end position="301"/>
    </location>
</feature>
<keyword evidence="5" id="KW-0269">Exonuclease</keyword>
<dbReference type="AlphaFoldDB" id="A0AA41UX89"/>
<dbReference type="InterPro" id="IPR034922">
    <property type="entry name" value="REX1-like_exo"/>
</dbReference>
<dbReference type="CDD" id="cd06145">
    <property type="entry name" value="REX1_like"/>
    <property type="match status" value="1"/>
</dbReference>
<keyword evidence="9" id="KW-1185">Reference proteome</keyword>
<dbReference type="PANTHER" id="PTHR12801">
    <property type="entry name" value="RNA EXONUCLEASE REXO1 / RECO3 FAMILY MEMBER-RELATED"/>
    <property type="match status" value="1"/>
</dbReference>
<dbReference type="Proteomes" id="UP001177140">
    <property type="component" value="Unassembled WGS sequence"/>
</dbReference>
<evidence type="ECO:0000256" key="6">
    <source>
        <dbReference type="ARBA" id="ARBA00023242"/>
    </source>
</evidence>
<accession>A0AA41UX89</accession>
<keyword evidence="6" id="KW-0539">Nucleus</keyword>
<name>A0AA41UX89_PAPNU</name>
<dbReference type="GO" id="GO:0005634">
    <property type="term" value="C:nucleus"/>
    <property type="evidence" value="ECO:0007669"/>
    <property type="project" value="UniProtKB-SubCell"/>
</dbReference>
<evidence type="ECO:0000256" key="1">
    <source>
        <dbReference type="ARBA" id="ARBA00004123"/>
    </source>
</evidence>
<comment type="caution">
    <text evidence="8">The sequence shown here is derived from an EMBL/GenBank/DDBJ whole genome shotgun (WGS) entry which is preliminary data.</text>
</comment>
<dbReference type="InterPro" id="IPR047021">
    <property type="entry name" value="REXO1/3/4-like"/>
</dbReference>
<comment type="subcellular location">
    <subcellularLocation>
        <location evidence="1">Nucleus</location>
    </subcellularLocation>
</comment>
<sequence length="501" mass="56051">MLQKRLVAANKDVLVEIVKTLQRRRMKGSHGVWQDFLNRKFGVASLSDPSRRSVDVLVAFLETFTEAEDLQFLEKALEYQLNREATILELKNNSSTTGLDSSKLVLLTFEHPEFASSFSFFSYDDDEDWVVTSMGNMSNSGRMLAVDCEMVQCEDGTEPAVKVCVVDENLEVKLDTFVHPNKPIQDYRTEITGITAKDLEGDACSSLADVQESMKELLSDGTILIGHSLHCDLKALKLDHARVIDTSLIFRRADGRRPSLNELCKVVFGLEVREEGARHDCLDDAQAAMMLVQHKLQGKGFDPWTLRGAGQIISDGKELEEQKVSTAFVWVRFRGLFLEYWTEKILLSLGKCIGRPIKVHDDTLNFKHGYYASVLVEVDFAKPIPKRILIKSKFGEFYQKVEIPKVPKFCTRCKIVGHLDSECRAAIDVSTQNAIVDPSASGVRKIAGSMSSKGFDTGLTKDTNAYGFEEGEVYTDNSSEDEELVNQFINKTLLVDAADAS</sequence>
<dbReference type="Gene3D" id="3.30.420.10">
    <property type="entry name" value="Ribonuclease H-like superfamily/Ribonuclease H"/>
    <property type="match status" value="1"/>
</dbReference>
<evidence type="ECO:0000313" key="8">
    <source>
        <dbReference type="EMBL" id="MCL7022881.1"/>
    </source>
</evidence>
<proteinExistence type="inferred from homology"/>
<gene>
    <name evidence="8" type="ORF">MKW94_004146</name>
</gene>
<dbReference type="InterPro" id="IPR012337">
    <property type="entry name" value="RNaseH-like_sf"/>
</dbReference>
<evidence type="ECO:0000256" key="2">
    <source>
        <dbReference type="ARBA" id="ARBA00006357"/>
    </source>
</evidence>
<dbReference type="GO" id="GO:0004527">
    <property type="term" value="F:exonuclease activity"/>
    <property type="evidence" value="ECO:0007669"/>
    <property type="project" value="UniProtKB-KW"/>
</dbReference>
<dbReference type="InterPro" id="IPR013520">
    <property type="entry name" value="Ribonucl_H"/>
</dbReference>